<dbReference type="EMBL" id="SZUV01000001">
    <property type="protein sequence ID" value="TQN51798.1"/>
    <property type="molecule type" value="Genomic_DNA"/>
</dbReference>
<comment type="caution">
    <text evidence="1">The sequence shown here is derived from an EMBL/GenBank/DDBJ whole genome shotgun (WGS) entry which is preliminary data.</text>
</comment>
<organism evidence="1 2">
    <name type="scientific">Acidithiobacillus thiooxidans ATCC 19377</name>
    <dbReference type="NCBI Taxonomy" id="637390"/>
    <lineage>
        <taxon>Bacteria</taxon>
        <taxon>Pseudomonadati</taxon>
        <taxon>Pseudomonadota</taxon>
        <taxon>Acidithiobacillia</taxon>
        <taxon>Acidithiobacillales</taxon>
        <taxon>Acidithiobacillaceae</taxon>
        <taxon>Acidithiobacillus</taxon>
    </lineage>
</organism>
<evidence type="ECO:0000313" key="1">
    <source>
        <dbReference type="EMBL" id="TQN51798.1"/>
    </source>
</evidence>
<sequence length="188" mass="21643">MVSKRTKADDLSEPAVVERAKSMANEWMWAVSLQHDRIVNPRNEDQRFHPWGLGSFNEADIHFLVIALGRLRQAAATIEHVPSCWDSVRNAIKAFDDALPWRKQLRDVFEHLDDYATDSDRRRTNTERKKLQVWSTTGTGLIFLGYDVDWNKANEAAKNLYSAVKAIYESFPRIAKRQQRSPQKGGSE</sequence>
<proteinExistence type="predicted"/>
<dbReference type="Proteomes" id="UP000315403">
    <property type="component" value="Unassembled WGS sequence"/>
</dbReference>
<protein>
    <submittedName>
        <fullName evidence="1">Uncharacterized protein</fullName>
    </submittedName>
</protein>
<gene>
    <name evidence="1" type="ORF">DLNHIDIE_01677</name>
</gene>
<evidence type="ECO:0000313" key="2">
    <source>
        <dbReference type="Proteomes" id="UP000315403"/>
    </source>
</evidence>
<accession>A0A543Q663</accession>
<dbReference type="AlphaFoldDB" id="A0A543Q663"/>
<name>A0A543Q663_ACITH</name>
<reference evidence="1 2" key="1">
    <citation type="submission" date="2019-03" db="EMBL/GenBank/DDBJ databases">
        <title>New insights into Acidothiobacillus thiooxidans sulfur metabolism through coupled gene expression, solution geochemistry, microscopy and spectroscopy analyses.</title>
        <authorList>
            <person name="Camacho D."/>
            <person name="Frazao R."/>
            <person name="Fouillen A."/>
            <person name="Nanci A."/>
            <person name="Lang B.F."/>
            <person name="Apte S.C."/>
            <person name="Baron C."/>
            <person name="Warren L.A."/>
        </authorList>
    </citation>
    <scope>NUCLEOTIDE SEQUENCE [LARGE SCALE GENOMIC DNA]</scope>
    <source>
        <strain evidence="1 2">ATCC 19377</strain>
    </source>
</reference>